<protein>
    <submittedName>
        <fullName evidence="1">Sigma-70 family RNA polymerase sigma factor</fullName>
    </submittedName>
</protein>
<accession>A0A3E4PX34</accession>
<dbReference type="InterPro" id="IPR013325">
    <property type="entry name" value="RNA_pol_sigma_r2"/>
</dbReference>
<dbReference type="SUPFAM" id="SSF88946">
    <property type="entry name" value="Sigma2 domain of RNA polymerase sigma factors"/>
    <property type="match status" value="1"/>
</dbReference>
<evidence type="ECO:0000313" key="1">
    <source>
        <dbReference type="EMBL" id="RGK84599.1"/>
    </source>
</evidence>
<organism evidence="1 2">
    <name type="scientific">Dorea formicigenerans</name>
    <dbReference type="NCBI Taxonomy" id="39486"/>
    <lineage>
        <taxon>Bacteria</taxon>
        <taxon>Bacillati</taxon>
        <taxon>Bacillota</taxon>
        <taxon>Clostridia</taxon>
        <taxon>Lachnospirales</taxon>
        <taxon>Lachnospiraceae</taxon>
        <taxon>Dorea</taxon>
    </lineage>
</organism>
<sequence length="180" mass="21306">MNVNAAIRDCKSGKNREENMNGLIQKFQPIIHKYARKLYSLEYEDAVQELIIALIKAVDTIEEYENEGRSINYLIKGIMLRFYELQRKSIVEYECRVHSEQIDENVLLDQEDSYAWVETKVELERFKEKSSFIEQCVIEGMILGMSDAELAEVLHVSRQYINRKRKAIIKSLKERYKSRM</sequence>
<dbReference type="EMBL" id="QSRA01000006">
    <property type="protein sequence ID" value="RGK84599.1"/>
    <property type="molecule type" value="Genomic_DNA"/>
</dbReference>
<dbReference type="RefSeq" id="WP_117659406.1">
    <property type="nucleotide sequence ID" value="NZ_QSRA01000006.1"/>
</dbReference>
<dbReference type="GO" id="GO:0006352">
    <property type="term" value="P:DNA-templated transcription initiation"/>
    <property type="evidence" value="ECO:0007669"/>
    <property type="project" value="InterPro"/>
</dbReference>
<dbReference type="GO" id="GO:0003700">
    <property type="term" value="F:DNA-binding transcription factor activity"/>
    <property type="evidence" value="ECO:0007669"/>
    <property type="project" value="InterPro"/>
</dbReference>
<dbReference type="AlphaFoldDB" id="A0A3E4PX34"/>
<gene>
    <name evidence="1" type="ORF">DXC93_06025</name>
</gene>
<dbReference type="Proteomes" id="UP000261324">
    <property type="component" value="Unassembled WGS sequence"/>
</dbReference>
<name>A0A3E4PX34_9FIRM</name>
<evidence type="ECO:0000313" key="2">
    <source>
        <dbReference type="Proteomes" id="UP000261324"/>
    </source>
</evidence>
<comment type="caution">
    <text evidence="1">The sequence shown here is derived from an EMBL/GenBank/DDBJ whole genome shotgun (WGS) entry which is preliminary data.</text>
</comment>
<dbReference type="Gene3D" id="1.10.1740.10">
    <property type="match status" value="1"/>
</dbReference>
<reference evidence="1 2" key="1">
    <citation type="submission" date="2018-08" db="EMBL/GenBank/DDBJ databases">
        <title>A genome reference for cultivated species of the human gut microbiota.</title>
        <authorList>
            <person name="Zou Y."/>
            <person name="Xue W."/>
            <person name="Luo G."/>
        </authorList>
    </citation>
    <scope>NUCLEOTIDE SEQUENCE [LARGE SCALE GENOMIC DNA]</scope>
    <source>
        <strain evidence="1 2">TF09-3</strain>
    </source>
</reference>
<proteinExistence type="predicted"/>